<evidence type="ECO:0000313" key="2">
    <source>
        <dbReference type="EMBL" id="MCI85165.1"/>
    </source>
</evidence>
<feature type="non-terminal residue" evidence="2">
    <location>
        <position position="48"/>
    </location>
</feature>
<reference evidence="2 3" key="1">
    <citation type="journal article" date="2018" name="Front. Plant Sci.">
        <title>Red Clover (Trifolium pratense) and Zigzag Clover (T. medium) - A Picture of Genomic Similarities and Differences.</title>
        <authorList>
            <person name="Dluhosova J."/>
            <person name="Istvanek J."/>
            <person name="Nedelnik J."/>
            <person name="Repkova J."/>
        </authorList>
    </citation>
    <scope>NUCLEOTIDE SEQUENCE [LARGE SCALE GENOMIC DNA]</scope>
    <source>
        <strain evidence="3">cv. 10/8</strain>
        <tissue evidence="2">Leaf</tissue>
    </source>
</reference>
<proteinExistence type="predicted"/>
<feature type="region of interest" description="Disordered" evidence="1">
    <location>
        <begin position="1"/>
        <end position="48"/>
    </location>
</feature>
<name>A0A392VEB4_9FABA</name>
<accession>A0A392VEB4</accession>
<dbReference type="EMBL" id="LXQA011108743">
    <property type="protein sequence ID" value="MCI85165.1"/>
    <property type="molecule type" value="Genomic_DNA"/>
</dbReference>
<evidence type="ECO:0000256" key="1">
    <source>
        <dbReference type="SAM" id="MobiDB-lite"/>
    </source>
</evidence>
<dbReference type="Proteomes" id="UP000265520">
    <property type="component" value="Unassembled WGS sequence"/>
</dbReference>
<organism evidence="2 3">
    <name type="scientific">Trifolium medium</name>
    <dbReference type="NCBI Taxonomy" id="97028"/>
    <lineage>
        <taxon>Eukaryota</taxon>
        <taxon>Viridiplantae</taxon>
        <taxon>Streptophyta</taxon>
        <taxon>Embryophyta</taxon>
        <taxon>Tracheophyta</taxon>
        <taxon>Spermatophyta</taxon>
        <taxon>Magnoliopsida</taxon>
        <taxon>eudicotyledons</taxon>
        <taxon>Gunneridae</taxon>
        <taxon>Pentapetalae</taxon>
        <taxon>rosids</taxon>
        <taxon>fabids</taxon>
        <taxon>Fabales</taxon>
        <taxon>Fabaceae</taxon>
        <taxon>Papilionoideae</taxon>
        <taxon>50 kb inversion clade</taxon>
        <taxon>NPAAA clade</taxon>
        <taxon>Hologalegina</taxon>
        <taxon>IRL clade</taxon>
        <taxon>Trifolieae</taxon>
        <taxon>Trifolium</taxon>
    </lineage>
</organism>
<dbReference type="AlphaFoldDB" id="A0A392VEB4"/>
<sequence length="48" mass="5315">MQVFGAIDEKSSFRARQGSPSENQRAKSRKFGKLASISENQRGARQSS</sequence>
<protein>
    <submittedName>
        <fullName evidence="2">Uncharacterized protein</fullName>
    </submittedName>
</protein>
<keyword evidence="3" id="KW-1185">Reference proteome</keyword>
<comment type="caution">
    <text evidence="2">The sequence shown here is derived from an EMBL/GenBank/DDBJ whole genome shotgun (WGS) entry which is preliminary data.</text>
</comment>
<feature type="compositionally biased region" description="Polar residues" evidence="1">
    <location>
        <begin position="37"/>
        <end position="48"/>
    </location>
</feature>
<evidence type="ECO:0000313" key="3">
    <source>
        <dbReference type="Proteomes" id="UP000265520"/>
    </source>
</evidence>